<dbReference type="OrthoDB" id="2307332at2759"/>
<sequence length="78" mass="8557">MAGKGPMVAPPAPHPGSPLNFMVYNEPFSQPPPAHMGIPPVHIDPKTGIPRPSVYPLTSPGQYTHTMFTHEFAQQLQW</sequence>
<accession>B7P4P8</accession>
<proteinExistence type="predicted"/>
<protein>
    <submittedName>
        <fullName evidence="1 2">Uncharacterized protein</fullName>
    </submittedName>
</protein>
<reference evidence="2" key="2">
    <citation type="submission" date="2020-05" db="UniProtKB">
        <authorList>
            <consortium name="EnsemblMetazoa"/>
        </authorList>
    </citation>
    <scope>IDENTIFICATION</scope>
    <source>
        <strain evidence="2">wikel</strain>
    </source>
</reference>
<dbReference type="VEuPathDB" id="VectorBase:ISCW001288"/>
<dbReference type="EnsemblMetazoa" id="ISCW001288-RA">
    <property type="protein sequence ID" value="ISCW001288-PA"/>
    <property type="gene ID" value="ISCW001288"/>
</dbReference>
<dbReference type="EMBL" id="ABJB010030551">
    <property type="status" value="NOT_ANNOTATED_CDS"/>
    <property type="molecule type" value="Genomic_DNA"/>
</dbReference>
<dbReference type="VEuPathDB" id="VectorBase:ISCI001288"/>
<dbReference type="EMBL" id="DS636786">
    <property type="protein sequence ID" value="EEC01570.1"/>
    <property type="molecule type" value="Genomic_DNA"/>
</dbReference>
<organism>
    <name type="scientific">Ixodes scapularis</name>
    <name type="common">Black-legged tick</name>
    <name type="synonym">Deer tick</name>
    <dbReference type="NCBI Taxonomy" id="6945"/>
    <lineage>
        <taxon>Eukaryota</taxon>
        <taxon>Metazoa</taxon>
        <taxon>Ecdysozoa</taxon>
        <taxon>Arthropoda</taxon>
        <taxon>Chelicerata</taxon>
        <taxon>Arachnida</taxon>
        <taxon>Acari</taxon>
        <taxon>Parasitiformes</taxon>
        <taxon>Ixodida</taxon>
        <taxon>Ixodoidea</taxon>
        <taxon>Ixodidae</taxon>
        <taxon>Ixodinae</taxon>
        <taxon>Ixodes</taxon>
    </lineage>
</organism>
<dbReference type="EMBL" id="ABJB010617221">
    <property type="status" value="NOT_ANNOTATED_CDS"/>
    <property type="molecule type" value="Genomic_DNA"/>
</dbReference>
<name>B7P4P8_IXOSC</name>
<dbReference type="HOGENOM" id="CLU_2624721_0_0_1"/>
<evidence type="ECO:0000313" key="1">
    <source>
        <dbReference type="EMBL" id="EEC01570.1"/>
    </source>
</evidence>
<dbReference type="AlphaFoldDB" id="B7P4P8"/>
<evidence type="ECO:0000313" key="2">
    <source>
        <dbReference type="EnsemblMetazoa" id="ISCW001288-PA"/>
    </source>
</evidence>
<dbReference type="VEuPathDB" id="VectorBase:ISCP_010331"/>
<evidence type="ECO:0000313" key="3">
    <source>
        <dbReference type="Proteomes" id="UP000001555"/>
    </source>
</evidence>
<dbReference type="PaxDb" id="6945-B7P4P8"/>
<reference evidence="1 3" key="1">
    <citation type="submission" date="2008-03" db="EMBL/GenBank/DDBJ databases">
        <title>Annotation of Ixodes scapularis.</title>
        <authorList>
            <consortium name="Ixodes scapularis Genome Project Consortium"/>
            <person name="Caler E."/>
            <person name="Hannick L.I."/>
            <person name="Bidwell S."/>
            <person name="Joardar V."/>
            <person name="Thiagarajan M."/>
            <person name="Amedeo P."/>
            <person name="Galinsky K.J."/>
            <person name="Schobel S."/>
            <person name="Inman J."/>
            <person name="Hostetler J."/>
            <person name="Miller J."/>
            <person name="Hammond M."/>
            <person name="Megy K."/>
            <person name="Lawson D."/>
            <person name="Kodira C."/>
            <person name="Sutton G."/>
            <person name="Meyer J."/>
            <person name="Hill C.A."/>
            <person name="Birren B."/>
            <person name="Nene V."/>
            <person name="Collins F."/>
            <person name="Alarcon-Chaidez F."/>
            <person name="Wikel S."/>
            <person name="Strausberg R."/>
        </authorList>
    </citation>
    <scope>NUCLEOTIDE SEQUENCE [LARGE SCALE GENOMIC DNA]</scope>
    <source>
        <strain evidence="3">Wikel</strain>
        <strain evidence="1">Wikel colony</strain>
    </source>
</reference>
<dbReference type="InParanoid" id="B7P4P8"/>
<dbReference type="STRING" id="6945.B7P4P8"/>
<dbReference type="Proteomes" id="UP000001555">
    <property type="component" value="Unassembled WGS sequence"/>
</dbReference>
<gene>
    <name evidence="1" type="ORF">IscW_ISCW001288</name>
</gene>
<keyword evidence="3" id="KW-1185">Reference proteome</keyword>
<dbReference type="EMBL" id="ABJB010372513">
    <property type="status" value="NOT_ANNOTATED_CDS"/>
    <property type="molecule type" value="Genomic_DNA"/>
</dbReference>